<feature type="chain" id="PRO_5046330987" evidence="1">
    <location>
        <begin position="27"/>
        <end position="320"/>
    </location>
</feature>
<accession>A0ABZ0ISI0</accession>
<protein>
    <submittedName>
        <fullName evidence="3">T9SS type A sorting domain-containing protein</fullName>
    </submittedName>
</protein>
<dbReference type="NCBIfam" id="TIGR04183">
    <property type="entry name" value="Por_Secre_tail"/>
    <property type="match status" value="1"/>
</dbReference>
<evidence type="ECO:0000313" key="3">
    <source>
        <dbReference type="EMBL" id="WOK06547.1"/>
    </source>
</evidence>
<evidence type="ECO:0000259" key="2">
    <source>
        <dbReference type="Pfam" id="PF18962"/>
    </source>
</evidence>
<evidence type="ECO:0000313" key="4">
    <source>
        <dbReference type="Proteomes" id="UP001302349"/>
    </source>
</evidence>
<dbReference type="EMBL" id="CP136051">
    <property type="protein sequence ID" value="WOK06547.1"/>
    <property type="molecule type" value="Genomic_DNA"/>
</dbReference>
<evidence type="ECO:0000256" key="1">
    <source>
        <dbReference type="SAM" id="SignalP"/>
    </source>
</evidence>
<keyword evidence="4" id="KW-1185">Reference proteome</keyword>
<sequence length="320" mass="36369">MKTMTVTKRIRLLLPVFVLLAGGALAQKQTTIEQAKDKSIHVELRTDEDGSTKTFKKEYKTREEMLADDELKAFLDENKLDVHFYDNDKEEGLHTIILDQSQSPGVKERIHILSDSDSLKSFFFNGSGTFQFNGTDGAQSYVFRAPEDSDDAVWMFGGMDSLFSTKLTPFDIDSLREVFGQRFEMGGSNGYFFEWDSEDGDKHGSTIVLRKKITISKIEDNEASLDQLPAKKMEKLEPLDLAYYPNPNNGRFTLNMSLKSTDPLQVSIVDLSGKTIYEEEIKTFDGRYSKEFNLTDQPAGIYLLQVLQGKSRLVRKIMIN</sequence>
<dbReference type="Pfam" id="PF18962">
    <property type="entry name" value="Por_Secre_tail"/>
    <property type="match status" value="1"/>
</dbReference>
<feature type="domain" description="Secretion system C-terminal sorting" evidence="2">
    <location>
        <begin position="244"/>
        <end position="319"/>
    </location>
</feature>
<keyword evidence="1" id="KW-0732">Signal</keyword>
<name>A0ABZ0ISI0_9BACT</name>
<proteinExistence type="predicted"/>
<dbReference type="InterPro" id="IPR026444">
    <property type="entry name" value="Secre_tail"/>
</dbReference>
<dbReference type="Proteomes" id="UP001302349">
    <property type="component" value="Chromosome"/>
</dbReference>
<organism evidence="3 4">
    <name type="scientific">Imperialibacter roseus</name>
    <dbReference type="NCBI Taxonomy" id="1324217"/>
    <lineage>
        <taxon>Bacteria</taxon>
        <taxon>Pseudomonadati</taxon>
        <taxon>Bacteroidota</taxon>
        <taxon>Cytophagia</taxon>
        <taxon>Cytophagales</taxon>
        <taxon>Flammeovirgaceae</taxon>
        <taxon>Imperialibacter</taxon>
    </lineage>
</organism>
<dbReference type="RefSeq" id="WP_317489262.1">
    <property type="nucleotide sequence ID" value="NZ_CP136051.1"/>
</dbReference>
<reference evidence="3 4" key="1">
    <citation type="journal article" date="2023" name="Microbiol. Resour. Announc.">
        <title>Complete Genome Sequence of Imperialibacter roseus strain P4T.</title>
        <authorList>
            <person name="Tizabi D.R."/>
            <person name="Bachvaroff T."/>
            <person name="Hill R.T."/>
        </authorList>
    </citation>
    <scope>NUCLEOTIDE SEQUENCE [LARGE SCALE GENOMIC DNA]</scope>
    <source>
        <strain evidence="3 4">P4T</strain>
    </source>
</reference>
<feature type="signal peptide" evidence="1">
    <location>
        <begin position="1"/>
        <end position="26"/>
    </location>
</feature>
<gene>
    <name evidence="3" type="ORF">RT717_26080</name>
</gene>